<dbReference type="InterPro" id="IPR016195">
    <property type="entry name" value="Pol/histidinol_Pase-like"/>
</dbReference>
<evidence type="ECO:0000256" key="8">
    <source>
        <dbReference type="RuleBase" id="RU366003"/>
    </source>
</evidence>
<protein>
    <recommendedName>
        <fullName evidence="3 8">Histidinol-phosphatase</fullName>
        <shortName evidence="8">HolPase</shortName>
        <ecNumber evidence="3 8">3.1.3.15</ecNumber>
    </recommendedName>
</protein>
<proteinExistence type="inferred from homology"/>
<dbReference type="InterPro" id="IPR004013">
    <property type="entry name" value="PHP_dom"/>
</dbReference>
<dbReference type="AlphaFoldDB" id="A0A7V0T6M4"/>
<name>A0A7V0T6M4_UNCW3</name>
<evidence type="ECO:0000256" key="2">
    <source>
        <dbReference type="ARBA" id="ARBA00009152"/>
    </source>
</evidence>
<evidence type="ECO:0000256" key="4">
    <source>
        <dbReference type="ARBA" id="ARBA00022605"/>
    </source>
</evidence>
<dbReference type="PANTHER" id="PTHR21039:SF0">
    <property type="entry name" value="HISTIDINOL-PHOSPHATASE"/>
    <property type="match status" value="1"/>
</dbReference>
<dbReference type="Pfam" id="PF02811">
    <property type="entry name" value="PHP"/>
    <property type="match status" value="1"/>
</dbReference>
<comment type="catalytic activity">
    <reaction evidence="7 8">
        <text>L-histidinol phosphate + H2O = L-histidinol + phosphate</text>
        <dbReference type="Rhea" id="RHEA:14465"/>
        <dbReference type="ChEBI" id="CHEBI:15377"/>
        <dbReference type="ChEBI" id="CHEBI:43474"/>
        <dbReference type="ChEBI" id="CHEBI:57699"/>
        <dbReference type="ChEBI" id="CHEBI:57980"/>
        <dbReference type="EC" id="3.1.3.15"/>
    </reaction>
</comment>
<evidence type="ECO:0000256" key="1">
    <source>
        <dbReference type="ARBA" id="ARBA00004970"/>
    </source>
</evidence>
<gene>
    <name evidence="10" type="ORF">ENN51_07735</name>
</gene>
<dbReference type="EMBL" id="DSBX01000293">
    <property type="protein sequence ID" value="HDR00155.1"/>
    <property type="molecule type" value="Genomic_DNA"/>
</dbReference>
<dbReference type="EC" id="3.1.3.15" evidence="3 8"/>
<evidence type="ECO:0000313" key="10">
    <source>
        <dbReference type="EMBL" id="HDR00155.1"/>
    </source>
</evidence>
<evidence type="ECO:0000256" key="6">
    <source>
        <dbReference type="ARBA" id="ARBA00023102"/>
    </source>
</evidence>
<organism evidence="10">
    <name type="scientific">candidate division WOR-3 bacterium</name>
    <dbReference type="NCBI Taxonomy" id="2052148"/>
    <lineage>
        <taxon>Bacteria</taxon>
        <taxon>Bacteria division WOR-3</taxon>
    </lineage>
</organism>
<feature type="non-terminal residue" evidence="10">
    <location>
        <position position="1"/>
    </location>
</feature>
<keyword evidence="6 8" id="KW-0368">Histidine biosynthesis</keyword>
<keyword evidence="5 8" id="KW-0378">Hydrolase</keyword>
<dbReference type="GO" id="GO:0000105">
    <property type="term" value="P:L-histidine biosynthetic process"/>
    <property type="evidence" value="ECO:0007669"/>
    <property type="project" value="UniProtKB-UniRule"/>
</dbReference>
<evidence type="ECO:0000256" key="3">
    <source>
        <dbReference type="ARBA" id="ARBA00013085"/>
    </source>
</evidence>
<dbReference type="SUPFAM" id="SSF89550">
    <property type="entry name" value="PHP domain-like"/>
    <property type="match status" value="1"/>
</dbReference>
<comment type="similarity">
    <text evidence="2 8">Belongs to the PHP hydrolase family. HisK subfamily.</text>
</comment>
<comment type="caution">
    <text evidence="10">The sequence shown here is derived from an EMBL/GenBank/DDBJ whole genome shotgun (WGS) entry which is preliminary data.</text>
</comment>
<dbReference type="Proteomes" id="UP000885672">
    <property type="component" value="Unassembled WGS sequence"/>
</dbReference>
<evidence type="ECO:0000256" key="5">
    <source>
        <dbReference type="ARBA" id="ARBA00022801"/>
    </source>
</evidence>
<accession>A0A7V0T6M4</accession>
<evidence type="ECO:0000256" key="7">
    <source>
        <dbReference type="ARBA" id="ARBA00049158"/>
    </source>
</evidence>
<dbReference type="InterPro" id="IPR010140">
    <property type="entry name" value="Histidinol_P_phosphatase_HisJ"/>
</dbReference>
<keyword evidence="4 8" id="KW-0028">Amino-acid biosynthesis</keyword>
<dbReference type="PANTHER" id="PTHR21039">
    <property type="entry name" value="HISTIDINOL PHOSPHATASE-RELATED"/>
    <property type="match status" value="1"/>
</dbReference>
<feature type="domain" description="PHP" evidence="9">
    <location>
        <begin position="2"/>
        <end position="183"/>
    </location>
</feature>
<dbReference type="NCBIfam" id="TIGR01856">
    <property type="entry name" value="hisJ_fam"/>
    <property type="match status" value="1"/>
</dbReference>
<dbReference type="GO" id="GO:0005737">
    <property type="term" value="C:cytoplasm"/>
    <property type="evidence" value="ECO:0007669"/>
    <property type="project" value="TreeGrafter"/>
</dbReference>
<sequence>AGLAGLCFTTHYEPDPARADRERVRVNGRLLPVSSDWVGRYRQAIAEARLAYPELVVLAGVEIGFEPGLEGLTREFLVRHRFDFVIGSVHSIEHVALSSGSEQAEFAEWARRLTPEEVMARYLERVAAAARSGLFDTLGHFDIYRKYAVKLLGTGLLPAVESRLPGAIEAIAASRTALEINTSAFRRGDSEPYPAEAILRKALEVGVRRFTIGSDAHRPADVGAGFDRVRVLLQKLGVRDSQVRTP</sequence>
<dbReference type="UniPathway" id="UPA00031">
    <property type="reaction ID" value="UER00013"/>
</dbReference>
<comment type="pathway">
    <text evidence="1 8">Amino-acid biosynthesis; L-histidine biosynthesis; L-histidine from 5-phospho-alpha-D-ribose 1-diphosphate: step 8/9.</text>
</comment>
<dbReference type="Gene3D" id="3.20.20.140">
    <property type="entry name" value="Metal-dependent hydrolases"/>
    <property type="match status" value="1"/>
</dbReference>
<evidence type="ECO:0000259" key="9">
    <source>
        <dbReference type="Pfam" id="PF02811"/>
    </source>
</evidence>
<reference evidence="10" key="1">
    <citation type="journal article" date="2020" name="mSystems">
        <title>Genome- and Community-Level Interaction Insights into Carbon Utilization and Element Cycling Functions of Hydrothermarchaeota in Hydrothermal Sediment.</title>
        <authorList>
            <person name="Zhou Z."/>
            <person name="Liu Y."/>
            <person name="Xu W."/>
            <person name="Pan J."/>
            <person name="Luo Z.H."/>
            <person name="Li M."/>
        </authorList>
    </citation>
    <scope>NUCLEOTIDE SEQUENCE [LARGE SCALE GENOMIC DNA]</scope>
    <source>
        <strain evidence="10">SpSt-1182</strain>
    </source>
</reference>
<dbReference type="GO" id="GO:0004401">
    <property type="term" value="F:histidinol-phosphatase activity"/>
    <property type="evidence" value="ECO:0007669"/>
    <property type="project" value="UniProtKB-UniRule"/>
</dbReference>